<dbReference type="PANTHER" id="PTHR16172:SF30">
    <property type="entry name" value="SUGAR BABY, ISOFORM C"/>
    <property type="match status" value="1"/>
</dbReference>
<organism evidence="8 9">
    <name type="scientific">Bemisia tabaci</name>
    <name type="common">Sweetpotato whitefly</name>
    <name type="synonym">Aleurodes tabaci</name>
    <dbReference type="NCBI Taxonomy" id="7038"/>
    <lineage>
        <taxon>Eukaryota</taxon>
        <taxon>Metazoa</taxon>
        <taxon>Ecdysozoa</taxon>
        <taxon>Arthropoda</taxon>
        <taxon>Hexapoda</taxon>
        <taxon>Insecta</taxon>
        <taxon>Pterygota</taxon>
        <taxon>Neoptera</taxon>
        <taxon>Paraneoptera</taxon>
        <taxon>Hemiptera</taxon>
        <taxon>Sternorrhyncha</taxon>
        <taxon>Aleyrodoidea</taxon>
        <taxon>Aleyrodidae</taxon>
        <taxon>Aleyrodinae</taxon>
        <taxon>Bemisia</taxon>
    </lineage>
</organism>
<dbReference type="Pfam" id="PF12832">
    <property type="entry name" value="MFS_1_like"/>
    <property type="match status" value="1"/>
</dbReference>
<evidence type="ECO:0000256" key="3">
    <source>
        <dbReference type="ARBA" id="ARBA00022692"/>
    </source>
</evidence>
<feature type="transmembrane region" description="Helical" evidence="6">
    <location>
        <begin position="552"/>
        <end position="574"/>
    </location>
</feature>
<feature type="transmembrane region" description="Helical" evidence="6">
    <location>
        <begin position="342"/>
        <end position="359"/>
    </location>
</feature>
<keyword evidence="4 6" id="KW-1133">Transmembrane helix</keyword>
<dbReference type="CDD" id="cd17335">
    <property type="entry name" value="MFS_MFSD6"/>
    <property type="match status" value="1"/>
</dbReference>
<comment type="similarity">
    <text evidence="2">Belongs to the major facilitator superfamily. MFSD6 family.</text>
</comment>
<evidence type="ECO:0000256" key="6">
    <source>
        <dbReference type="SAM" id="Phobius"/>
    </source>
</evidence>
<dbReference type="SUPFAM" id="SSF103473">
    <property type="entry name" value="MFS general substrate transporter"/>
    <property type="match status" value="1"/>
</dbReference>
<feature type="transmembrane region" description="Helical" evidence="6">
    <location>
        <begin position="520"/>
        <end position="540"/>
    </location>
</feature>
<feature type="transmembrane region" description="Helical" evidence="6">
    <location>
        <begin position="580"/>
        <end position="599"/>
    </location>
</feature>
<dbReference type="EMBL" id="OU963871">
    <property type="protein sequence ID" value="CAH0383593.1"/>
    <property type="molecule type" value="Genomic_DNA"/>
</dbReference>
<protein>
    <recommendedName>
        <fullName evidence="7">Major facilitator superfamily associated domain-containing protein</fullName>
    </recommendedName>
</protein>
<gene>
    <name evidence="8" type="ORF">BEMITA_LOCUS3031</name>
</gene>
<evidence type="ECO:0000313" key="8">
    <source>
        <dbReference type="EMBL" id="CAH0383593.1"/>
    </source>
</evidence>
<dbReference type="Proteomes" id="UP001152759">
    <property type="component" value="Chromosome 10"/>
</dbReference>
<evidence type="ECO:0000256" key="5">
    <source>
        <dbReference type="ARBA" id="ARBA00023136"/>
    </source>
</evidence>
<keyword evidence="9" id="KW-1185">Reference proteome</keyword>
<dbReference type="InterPro" id="IPR036259">
    <property type="entry name" value="MFS_trans_sf"/>
</dbReference>
<reference evidence="8" key="1">
    <citation type="submission" date="2021-12" db="EMBL/GenBank/DDBJ databases">
        <authorList>
            <person name="King R."/>
        </authorList>
    </citation>
    <scope>NUCLEOTIDE SEQUENCE</scope>
</reference>
<dbReference type="KEGG" id="btab:109037582"/>
<accession>A0A9P0F0G2</accession>
<feature type="domain" description="Major facilitator superfamily associated" evidence="7">
    <location>
        <begin position="12"/>
        <end position="583"/>
    </location>
</feature>
<dbReference type="InterPro" id="IPR024989">
    <property type="entry name" value="MFS_assoc_dom"/>
</dbReference>
<evidence type="ECO:0000256" key="1">
    <source>
        <dbReference type="ARBA" id="ARBA00004141"/>
    </source>
</evidence>
<name>A0A9P0F0G2_BEMTA</name>
<feature type="transmembrane region" description="Helical" evidence="6">
    <location>
        <begin position="461"/>
        <end position="482"/>
    </location>
</feature>
<keyword evidence="5 6" id="KW-0472">Membrane</keyword>
<evidence type="ECO:0000256" key="2">
    <source>
        <dbReference type="ARBA" id="ARBA00005241"/>
    </source>
</evidence>
<dbReference type="Gene3D" id="1.20.1250.20">
    <property type="entry name" value="MFS general substrate transporter like domains"/>
    <property type="match status" value="3"/>
</dbReference>
<dbReference type="InterPro" id="IPR051717">
    <property type="entry name" value="MFS_MFSD6"/>
</dbReference>
<feature type="transmembrane region" description="Helical" evidence="6">
    <location>
        <begin position="414"/>
        <end position="441"/>
    </location>
</feature>
<dbReference type="PANTHER" id="PTHR16172">
    <property type="entry name" value="MAJOR FACILITATOR SUPERFAMILY DOMAIN-CONTAINING PROTEIN 6-LIKE"/>
    <property type="match status" value="1"/>
</dbReference>
<evidence type="ECO:0000256" key="4">
    <source>
        <dbReference type="ARBA" id="ARBA00022989"/>
    </source>
</evidence>
<dbReference type="GO" id="GO:0016020">
    <property type="term" value="C:membrane"/>
    <property type="evidence" value="ECO:0007669"/>
    <property type="project" value="UniProtKB-SubCell"/>
</dbReference>
<evidence type="ECO:0000259" key="7">
    <source>
        <dbReference type="Pfam" id="PF12832"/>
    </source>
</evidence>
<sequence>MVFRKVNKKLLPMKAHYFLFNTGTGPVVPFLPPLARQLGFSTAVIGFIYTILPIFGMIAKPTLGAIADRYHCQRSLFLLSMLIACIGFFSISFVPPIVIHTKVHLRCDAETIFDIRVDGHGGACEKEKFLEELKHRNFTLSCDMICASNNGSSFADQICHKWGNTDYCLNDARTVNQVSFVAKPESSAKKSDLLGKTSQVASKRKDALYRVSKEFNNPEFFEFKAEVETYFVESVGDRMYFPIKRAFFALPGKYFHPYCSENHTATCQLNCDDEWVEDMVAKVTADENGLNDKEVLKFYEFWVFLFLLVISWVCMAAVVSIGDAICFELLGDRPEDYGLQRVWGAIGWGLISLIAGPLVDLRSGSQHTKDYSPIFYLCAVLLLIDMLVSSRIKLSQSKLSSNILKDVGKLLRDVRVVVFLFWCIFIGMCAAFVWQFLFIFLEEMTNGMDCNAKAWMKTLEGLSMFIQCFGGELPVFFCSGWILRKLGHVNSMSLVLLAFGVRFLLYSLLSNPWYSLPIELLNGFTFGLLFPTMASYASIIAPPGTEASVQGLVGAVFEGVGVSCGSLIGGLLAGWYGGAALYRVAAIGCFLVCVLHVMIQKLIDTRYRRGTANKDVATNAIYTSPTEAIHMLENEAGDTIS</sequence>
<comment type="subcellular location">
    <subcellularLocation>
        <location evidence="1">Membrane</location>
        <topology evidence="1">Multi-pass membrane protein</topology>
    </subcellularLocation>
</comment>
<feature type="transmembrane region" description="Helical" evidence="6">
    <location>
        <begin position="374"/>
        <end position="394"/>
    </location>
</feature>
<proteinExistence type="inferred from homology"/>
<keyword evidence="3 6" id="KW-0812">Transmembrane</keyword>
<evidence type="ECO:0000313" key="9">
    <source>
        <dbReference type="Proteomes" id="UP001152759"/>
    </source>
</evidence>
<feature type="transmembrane region" description="Helical" evidence="6">
    <location>
        <begin position="301"/>
        <end position="330"/>
    </location>
</feature>
<feature type="transmembrane region" description="Helical" evidence="6">
    <location>
        <begin position="76"/>
        <end position="98"/>
    </location>
</feature>
<dbReference type="AlphaFoldDB" id="A0A9P0F0G2"/>